<feature type="region of interest" description="Disordered" evidence="1">
    <location>
        <begin position="1"/>
        <end position="64"/>
    </location>
</feature>
<feature type="region of interest" description="Disordered" evidence="1">
    <location>
        <begin position="109"/>
        <end position="132"/>
    </location>
</feature>
<dbReference type="EMBL" id="LFRF01000001">
    <property type="protein sequence ID" value="KND94671.1"/>
    <property type="molecule type" value="Genomic_DNA"/>
</dbReference>
<name>A0A0L0NKM1_TOLOC</name>
<keyword evidence="3" id="KW-1185">Reference proteome</keyword>
<accession>A0A0L0NKM1</accession>
<gene>
    <name evidence="2" type="ORF">TOPH_00088</name>
</gene>
<reference evidence="2 3" key="1">
    <citation type="journal article" date="2015" name="BMC Genomics">
        <title>The genome of the truffle-parasite Tolypocladium ophioglossoides and the evolution of antifungal peptaibiotics.</title>
        <authorList>
            <person name="Quandt C.A."/>
            <person name="Bushley K.E."/>
            <person name="Spatafora J.W."/>
        </authorList>
    </citation>
    <scope>NUCLEOTIDE SEQUENCE [LARGE SCALE GENOMIC DNA]</scope>
    <source>
        <strain evidence="2 3">CBS 100239</strain>
    </source>
</reference>
<organism evidence="2 3">
    <name type="scientific">Tolypocladium ophioglossoides (strain CBS 100239)</name>
    <name type="common">Snaketongue truffleclub</name>
    <name type="synonym">Elaphocordyceps ophioglossoides</name>
    <dbReference type="NCBI Taxonomy" id="1163406"/>
    <lineage>
        <taxon>Eukaryota</taxon>
        <taxon>Fungi</taxon>
        <taxon>Dikarya</taxon>
        <taxon>Ascomycota</taxon>
        <taxon>Pezizomycotina</taxon>
        <taxon>Sordariomycetes</taxon>
        <taxon>Hypocreomycetidae</taxon>
        <taxon>Hypocreales</taxon>
        <taxon>Ophiocordycipitaceae</taxon>
        <taxon>Tolypocladium</taxon>
    </lineage>
</organism>
<comment type="caution">
    <text evidence="2">The sequence shown here is derived from an EMBL/GenBank/DDBJ whole genome shotgun (WGS) entry which is preliminary data.</text>
</comment>
<feature type="compositionally biased region" description="Basic and acidic residues" evidence="1">
    <location>
        <begin position="36"/>
        <end position="50"/>
    </location>
</feature>
<evidence type="ECO:0000313" key="2">
    <source>
        <dbReference type="EMBL" id="KND94671.1"/>
    </source>
</evidence>
<feature type="compositionally biased region" description="Basic and acidic residues" evidence="1">
    <location>
        <begin position="115"/>
        <end position="130"/>
    </location>
</feature>
<sequence length="196" mass="20950">MSQLTAWRNSVSGAPPLQPPRLSAPSAATTPLRGGHPYEEDTPTRRDPRPRLYSSLSPAGPVPVRDLRPSSRVLIYTHLRTSHPVGSSASVTVPSWRFATEAHALSSSAPSSVHGAERVAHPSDIPDKTRPAPSRGVCVPCLSLLPPPPFPYPPPPFSGSGVPSHLIVNLKPPLFIPLSRLASGWLPEREGLPYLA</sequence>
<dbReference type="Proteomes" id="UP000036947">
    <property type="component" value="Unassembled WGS sequence"/>
</dbReference>
<protein>
    <submittedName>
        <fullName evidence="2">Uncharacterized protein</fullName>
    </submittedName>
</protein>
<dbReference type="AlphaFoldDB" id="A0A0L0NKM1"/>
<evidence type="ECO:0000256" key="1">
    <source>
        <dbReference type="SAM" id="MobiDB-lite"/>
    </source>
</evidence>
<proteinExistence type="predicted"/>
<feature type="compositionally biased region" description="Polar residues" evidence="1">
    <location>
        <begin position="1"/>
        <end position="12"/>
    </location>
</feature>
<evidence type="ECO:0000313" key="3">
    <source>
        <dbReference type="Proteomes" id="UP000036947"/>
    </source>
</evidence>